<feature type="domain" description="SLH" evidence="2">
    <location>
        <begin position="383"/>
        <end position="447"/>
    </location>
</feature>
<dbReference type="PROSITE" id="PS51272">
    <property type="entry name" value="SLH"/>
    <property type="match status" value="3"/>
</dbReference>
<dbReference type="AlphaFoldDB" id="A0A2W4VY62"/>
<reference evidence="3 4" key="2">
    <citation type="submission" date="2018-06" db="EMBL/GenBank/DDBJ databases">
        <title>Metagenomic assembly of (sub)arctic Cyanobacteria and their associated microbiome from non-axenic cultures.</title>
        <authorList>
            <person name="Baurain D."/>
        </authorList>
    </citation>
    <scope>NUCLEOTIDE SEQUENCE [LARGE SCALE GENOMIC DNA]</scope>
    <source>
        <strain evidence="3">ULC041bin1</strain>
    </source>
</reference>
<comment type="caution">
    <text evidence="3">The sequence shown here is derived from an EMBL/GenBank/DDBJ whole genome shotgun (WGS) entry which is preliminary data.</text>
</comment>
<proteinExistence type="predicted"/>
<evidence type="ECO:0000256" key="1">
    <source>
        <dbReference type="SAM" id="SignalP"/>
    </source>
</evidence>
<sequence length="447" mass="47070">MKFTSILKAAALTAATLGLLGGAGRAVAHNHASSEPAVRQTGTLLAQAFDAIAINEANFLVVSVPGSVAQPHRLFVVEQIQPSRPCWTVANTTGGLTQINALWNTFDFSGVCRLQRDSNGYAVRLNGQDVAGARFEVNQRDGDLLLQFAPGTISRNRITIGRTNGISPTGFAQIQLNPGWSLTKRTFNGQIVSSNLVYFTNDLTLAQIQGGETGGTTPPVTPPVTPPALAFNDIRGNRYANEITRAASLGVISGFPEDGTFRPIAPLTREQAVSVVIETAGKILPSSVIAGRDQQVFSSPFPDVAANRWSAVKIRQAQQLGIVTGDAGTGNFRPTDNVSRAELMAMMYKLQLVRANAGAGDTTSGTPVPVLDPATGGLIPNVSNPPAFSDIAGHWGQNPIRQMAAYCAIATPLNETGTSFAPNTNALRDYTAAAAVRAIDCPAARPQ</sequence>
<name>A0A2W4VY62_9CYAN</name>
<reference evidence="4" key="1">
    <citation type="submission" date="2018-04" db="EMBL/GenBank/DDBJ databases">
        <authorList>
            <person name="Cornet L."/>
        </authorList>
    </citation>
    <scope>NUCLEOTIDE SEQUENCE [LARGE SCALE GENOMIC DNA]</scope>
</reference>
<feature type="domain" description="SLH" evidence="2">
    <location>
        <begin position="226"/>
        <end position="290"/>
    </location>
</feature>
<protein>
    <submittedName>
        <fullName evidence="3">S-layer protein</fullName>
    </submittedName>
</protein>
<organism evidence="3 4">
    <name type="scientific">Shackletoniella antarctica</name>
    <dbReference type="NCBI Taxonomy" id="268115"/>
    <lineage>
        <taxon>Bacteria</taxon>
        <taxon>Bacillati</taxon>
        <taxon>Cyanobacteriota</taxon>
        <taxon>Cyanophyceae</taxon>
        <taxon>Oculatellales</taxon>
        <taxon>Oculatellaceae</taxon>
        <taxon>Shackletoniella</taxon>
    </lineage>
</organism>
<dbReference type="InterPro" id="IPR001119">
    <property type="entry name" value="SLH_dom"/>
</dbReference>
<feature type="domain" description="SLH" evidence="2">
    <location>
        <begin position="297"/>
        <end position="361"/>
    </location>
</feature>
<evidence type="ECO:0000259" key="2">
    <source>
        <dbReference type="PROSITE" id="PS51272"/>
    </source>
</evidence>
<evidence type="ECO:0000313" key="3">
    <source>
        <dbReference type="EMBL" id="PZO37824.1"/>
    </source>
</evidence>
<feature type="chain" id="PRO_5015979646" evidence="1">
    <location>
        <begin position="29"/>
        <end position="447"/>
    </location>
</feature>
<accession>A0A2W4VY62</accession>
<evidence type="ECO:0000313" key="4">
    <source>
        <dbReference type="Proteomes" id="UP000249081"/>
    </source>
</evidence>
<dbReference type="Pfam" id="PF12565">
    <property type="entry name" value="DUF3747"/>
    <property type="match status" value="1"/>
</dbReference>
<keyword evidence="1" id="KW-0732">Signal</keyword>
<dbReference type="EMBL" id="QBMN01000114">
    <property type="protein sequence ID" value="PZO37824.1"/>
    <property type="molecule type" value="Genomic_DNA"/>
</dbReference>
<feature type="signal peptide" evidence="1">
    <location>
        <begin position="1"/>
        <end position="28"/>
    </location>
</feature>
<gene>
    <name evidence="3" type="ORF">DCF17_15380</name>
</gene>
<dbReference type="InterPro" id="IPR022222">
    <property type="entry name" value="DUF3747"/>
</dbReference>
<dbReference type="Proteomes" id="UP000249081">
    <property type="component" value="Unassembled WGS sequence"/>
</dbReference>
<dbReference type="Pfam" id="PF00395">
    <property type="entry name" value="SLH"/>
    <property type="match status" value="2"/>
</dbReference>